<dbReference type="OrthoDB" id="6372095at2"/>
<dbReference type="Proteomes" id="UP000199675">
    <property type="component" value="Unassembled WGS sequence"/>
</dbReference>
<evidence type="ECO:0000256" key="2">
    <source>
        <dbReference type="SAM" id="SignalP"/>
    </source>
</evidence>
<protein>
    <submittedName>
        <fullName evidence="3">Uncharacterized protein</fullName>
    </submittedName>
</protein>
<feature type="compositionally biased region" description="Low complexity" evidence="1">
    <location>
        <begin position="25"/>
        <end position="38"/>
    </location>
</feature>
<dbReference type="PROSITE" id="PS51257">
    <property type="entry name" value="PROKAR_LIPOPROTEIN"/>
    <property type="match status" value="1"/>
</dbReference>
<reference evidence="3 4" key="1">
    <citation type="submission" date="2016-10" db="EMBL/GenBank/DDBJ databases">
        <authorList>
            <person name="de Groot N.N."/>
        </authorList>
    </citation>
    <scope>NUCLEOTIDE SEQUENCE [LARGE SCALE GENOMIC DNA]</scope>
    <source>
        <strain evidence="3 4">CGMCC 1.7059</strain>
    </source>
</reference>
<feature type="region of interest" description="Disordered" evidence="1">
    <location>
        <begin position="25"/>
        <end position="52"/>
    </location>
</feature>
<keyword evidence="2" id="KW-0732">Signal</keyword>
<dbReference type="RefSeq" id="WP_139173221.1">
    <property type="nucleotide sequence ID" value="NZ_FNNE01000005.1"/>
</dbReference>
<gene>
    <name evidence="3" type="ORF">SAMN04487960_105101</name>
</gene>
<evidence type="ECO:0000313" key="4">
    <source>
        <dbReference type="Proteomes" id="UP000199675"/>
    </source>
</evidence>
<sequence>MRHASQLRATAALLAATLLSACASTPPVTTTPVDTTDTNAHRTPPPPVQPIPRCAWSQVRGVATILSVTSAMANPALATWQFFPGDDIVFHPLPGGAARGDEYKALLRRPMTGPCEAELYLVGPL</sequence>
<proteinExistence type="predicted"/>
<dbReference type="STRING" id="488533.SAMN04487960_105101"/>
<organism evidence="3 4">
    <name type="scientific">Marinobacter mobilis</name>
    <dbReference type="NCBI Taxonomy" id="488533"/>
    <lineage>
        <taxon>Bacteria</taxon>
        <taxon>Pseudomonadati</taxon>
        <taxon>Pseudomonadota</taxon>
        <taxon>Gammaproteobacteria</taxon>
        <taxon>Pseudomonadales</taxon>
        <taxon>Marinobacteraceae</taxon>
        <taxon>Marinobacter</taxon>
    </lineage>
</organism>
<evidence type="ECO:0000313" key="3">
    <source>
        <dbReference type="EMBL" id="SDW93971.1"/>
    </source>
</evidence>
<accession>A0A1H2XM51</accession>
<dbReference type="EMBL" id="FNNE01000005">
    <property type="protein sequence ID" value="SDW93971.1"/>
    <property type="molecule type" value="Genomic_DNA"/>
</dbReference>
<name>A0A1H2XM51_9GAMM</name>
<keyword evidence="4" id="KW-1185">Reference proteome</keyword>
<dbReference type="AlphaFoldDB" id="A0A1H2XM51"/>
<evidence type="ECO:0000256" key="1">
    <source>
        <dbReference type="SAM" id="MobiDB-lite"/>
    </source>
</evidence>
<feature type="signal peptide" evidence="2">
    <location>
        <begin position="1"/>
        <end position="23"/>
    </location>
</feature>
<feature type="chain" id="PRO_5011661831" evidence="2">
    <location>
        <begin position="24"/>
        <end position="125"/>
    </location>
</feature>